<comment type="caution">
    <text evidence="1">The sequence shown here is derived from an EMBL/GenBank/DDBJ whole genome shotgun (WGS) entry which is preliminary data.</text>
</comment>
<dbReference type="AlphaFoldDB" id="A0A8T0RTD0"/>
<gene>
    <name evidence="1" type="ORF">PVAP13_5NG228743</name>
</gene>
<evidence type="ECO:0000313" key="2">
    <source>
        <dbReference type="Proteomes" id="UP000823388"/>
    </source>
</evidence>
<name>A0A8T0RTD0_PANVG</name>
<protein>
    <submittedName>
        <fullName evidence="1">Uncharacterized protein</fullName>
    </submittedName>
</protein>
<dbReference type="Proteomes" id="UP000823388">
    <property type="component" value="Chromosome 5N"/>
</dbReference>
<evidence type="ECO:0000313" key="1">
    <source>
        <dbReference type="EMBL" id="KAG2588674.1"/>
    </source>
</evidence>
<organism evidence="1 2">
    <name type="scientific">Panicum virgatum</name>
    <name type="common">Blackwell switchgrass</name>
    <dbReference type="NCBI Taxonomy" id="38727"/>
    <lineage>
        <taxon>Eukaryota</taxon>
        <taxon>Viridiplantae</taxon>
        <taxon>Streptophyta</taxon>
        <taxon>Embryophyta</taxon>
        <taxon>Tracheophyta</taxon>
        <taxon>Spermatophyta</taxon>
        <taxon>Magnoliopsida</taxon>
        <taxon>Liliopsida</taxon>
        <taxon>Poales</taxon>
        <taxon>Poaceae</taxon>
        <taxon>PACMAD clade</taxon>
        <taxon>Panicoideae</taxon>
        <taxon>Panicodae</taxon>
        <taxon>Paniceae</taxon>
        <taxon>Panicinae</taxon>
        <taxon>Panicum</taxon>
        <taxon>Panicum sect. Hiantes</taxon>
    </lineage>
</organism>
<dbReference type="EMBL" id="CM029046">
    <property type="protein sequence ID" value="KAG2588674.1"/>
    <property type="molecule type" value="Genomic_DNA"/>
</dbReference>
<proteinExistence type="predicted"/>
<keyword evidence="2" id="KW-1185">Reference proteome</keyword>
<reference evidence="1" key="1">
    <citation type="submission" date="2020-05" db="EMBL/GenBank/DDBJ databases">
        <title>WGS assembly of Panicum virgatum.</title>
        <authorList>
            <person name="Lovell J.T."/>
            <person name="Jenkins J."/>
            <person name="Shu S."/>
            <person name="Juenger T.E."/>
            <person name="Schmutz J."/>
        </authorList>
    </citation>
    <scope>NUCLEOTIDE SEQUENCE</scope>
    <source>
        <strain evidence="1">AP13</strain>
    </source>
</reference>
<sequence>MDLRIKSKFPRLNTYYGVLAGLAREKTRELRMRKRERVLVGQGNARRGMWPELGAVYHSVELGAVIYGTEYWPHQPLDHPARHVRVAPRCRRIWSRDVLVQRHSLWR</sequence>
<accession>A0A8T0RTD0</accession>